<evidence type="ECO:0000313" key="3">
    <source>
        <dbReference type="Proteomes" id="UP000475155"/>
    </source>
</evidence>
<protein>
    <submittedName>
        <fullName evidence="2">Uncharacterized protein</fullName>
    </submittedName>
</protein>
<sequence length="64" mass="7121">MHGFNLPWHRPPKHLRLVDSGAEGGSDTSGTDGADTGDDGRDVDWQAKYQDAIRHPVCCWRFSP</sequence>
<name>A0ABX0CCD3_9BIFI</name>
<feature type="compositionally biased region" description="Low complexity" evidence="1">
    <location>
        <begin position="19"/>
        <end position="34"/>
    </location>
</feature>
<evidence type="ECO:0000313" key="2">
    <source>
        <dbReference type="EMBL" id="NEH12316.1"/>
    </source>
</evidence>
<dbReference type="Proteomes" id="UP000475155">
    <property type="component" value="Unassembled WGS sequence"/>
</dbReference>
<reference evidence="2 3" key="1">
    <citation type="submission" date="2019-10" db="EMBL/GenBank/DDBJ databases">
        <title>Bifidobacterium from non-human primates.</title>
        <authorList>
            <person name="Modesto M."/>
        </authorList>
    </citation>
    <scope>NUCLEOTIDE SEQUENCE [LARGE SCALE GENOMIC DNA]</scope>
    <source>
        <strain evidence="2 3">SMA1</strain>
    </source>
</reference>
<comment type="caution">
    <text evidence="2">The sequence shown here is derived from an EMBL/GenBank/DDBJ whole genome shotgun (WGS) entry which is preliminary data.</text>
</comment>
<keyword evidence="3" id="KW-1185">Reference proteome</keyword>
<proteinExistence type="predicted"/>
<evidence type="ECO:0000256" key="1">
    <source>
        <dbReference type="SAM" id="MobiDB-lite"/>
    </source>
</evidence>
<feature type="region of interest" description="Disordered" evidence="1">
    <location>
        <begin position="1"/>
        <end position="43"/>
    </location>
</feature>
<dbReference type="EMBL" id="WHZU01000017">
    <property type="protein sequence ID" value="NEH12316.1"/>
    <property type="molecule type" value="Genomic_DNA"/>
</dbReference>
<gene>
    <name evidence="2" type="ORF">GFD18_09575</name>
</gene>
<organism evidence="2 3">
    <name type="scientific">Bifidobacterium saimiriisciurei</name>
    <dbReference type="NCBI Taxonomy" id="2661627"/>
    <lineage>
        <taxon>Bacteria</taxon>
        <taxon>Bacillati</taxon>
        <taxon>Actinomycetota</taxon>
        <taxon>Actinomycetes</taxon>
        <taxon>Bifidobacteriales</taxon>
        <taxon>Bifidobacteriaceae</taxon>
        <taxon>Bifidobacterium</taxon>
    </lineage>
</organism>
<dbReference type="RefSeq" id="WP_163200358.1">
    <property type="nucleotide sequence ID" value="NZ_WHZU01000017.1"/>
</dbReference>
<accession>A0ABX0CCD3</accession>